<evidence type="ECO:0000313" key="7">
    <source>
        <dbReference type="EMBL" id="CAF1373280.1"/>
    </source>
</evidence>
<dbReference type="PROSITE" id="PS51417">
    <property type="entry name" value="ARF"/>
    <property type="match status" value="1"/>
</dbReference>
<dbReference type="OrthoDB" id="9989112at2759"/>
<dbReference type="EMBL" id="CAJNOR010003064">
    <property type="protein sequence ID" value="CAF1373280.1"/>
    <property type="molecule type" value="Genomic_DNA"/>
</dbReference>
<dbReference type="Gene3D" id="3.40.50.300">
    <property type="entry name" value="P-loop containing nucleotide triphosphate hydrolases"/>
    <property type="match status" value="1"/>
</dbReference>
<dbReference type="PANTHER" id="PTHR47979">
    <property type="entry name" value="DRAB11-RELATED"/>
    <property type="match status" value="1"/>
</dbReference>
<dbReference type="InterPro" id="IPR027417">
    <property type="entry name" value="P-loop_NTPase"/>
</dbReference>
<keyword evidence="4" id="KW-0472">Membrane</keyword>
<dbReference type="GO" id="GO:0016020">
    <property type="term" value="C:membrane"/>
    <property type="evidence" value="ECO:0007669"/>
    <property type="project" value="UniProtKB-SubCell"/>
</dbReference>
<comment type="caution">
    <text evidence="7">The sequence shown here is derived from an EMBL/GenBank/DDBJ whole genome shotgun (WGS) entry which is preliminary data.</text>
</comment>
<evidence type="ECO:0000256" key="1">
    <source>
        <dbReference type="ARBA" id="ARBA00004370"/>
    </source>
</evidence>
<evidence type="ECO:0008006" key="9">
    <source>
        <dbReference type="Google" id="ProtNLM"/>
    </source>
</evidence>
<dbReference type="InterPro" id="IPR001806">
    <property type="entry name" value="Small_GTPase"/>
</dbReference>
<feature type="region of interest" description="Disordered" evidence="5">
    <location>
        <begin position="199"/>
        <end position="224"/>
    </location>
</feature>
<evidence type="ECO:0000313" key="6">
    <source>
        <dbReference type="EMBL" id="CAF1218458.1"/>
    </source>
</evidence>
<dbReference type="Pfam" id="PF00071">
    <property type="entry name" value="Ras"/>
    <property type="match status" value="1"/>
</dbReference>
<keyword evidence="3" id="KW-0547">Nucleotide-binding</keyword>
<gene>
    <name evidence="6" type="ORF">EDS130_LOCUS26282</name>
    <name evidence="7" type="ORF">XAT740_LOCUS32660</name>
</gene>
<sequence>MSESTEAYEYLFKFLIIGSASTGKSCILHQFLENKFKEDITHTIGAEFGSKVINVNQKNVKLQIWDTAGQERFRSVTRSYYRGASGALLVYDIANRESYNAVANWLSDARSLASPNIVIILCGNKKDLDEQRQVTFDEANRFAEGNDLMFLETSAKTNENITESFLNCAQKILNKIESGSIDPYRMYSGIQFNRSQAANRYNPNANDSSANERLQKSTNNCASC</sequence>
<dbReference type="SMART" id="SM00177">
    <property type="entry name" value="ARF"/>
    <property type="match status" value="1"/>
</dbReference>
<dbReference type="SMART" id="SM00174">
    <property type="entry name" value="RHO"/>
    <property type="match status" value="1"/>
</dbReference>
<dbReference type="Proteomes" id="UP000663828">
    <property type="component" value="Unassembled WGS sequence"/>
</dbReference>
<accession>A0A815J4T7</accession>
<name>A0A815J4T7_ADIRI</name>
<dbReference type="GO" id="GO:0003924">
    <property type="term" value="F:GTPase activity"/>
    <property type="evidence" value="ECO:0007669"/>
    <property type="project" value="InterPro"/>
</dbReference>
<keyword evidence="8" id="KW-1185">Reference proteome</keyword>
<evidence type="ECO:0000256" key="5">
    <source>
        <dbReference type="SAM" id="MobiDB-lite"/>
    </source>
</evidence>
<evidence type="ECO:0000313" key="8">
    <source>
        <dbReference type="Proteomes" id="UP000663828"/>
    </source>
</evidence>
<proteinExistence type="inferred from homology"/>
<protein>
    <recommendedName>
        <fullName evidence="9">Ras-related protein Rab-4</fullName>
    </recommendedName>
</protein>
<dbReference type="InterPro" id="IPR005225">
    <property type="entry name" value="Small_GTP-bd"/>
</dbReference>
<evidence type="ECO:0000256" key="4">
    <source>
        <dbReference type="ARBA" id="ARBA00023136"/>
    </source>
</evidence>
<dbReference type="SUPFAM" id="SSF52540">
    <property type="entry name" value="P-loop containing nucleoside triphosphate hydrolases"/>
    <property type="match status" value="1"/>
</dbReference>
<comment type="similarity">
    <text evidence="2">Belongs to the small GTPase superfamily. Rab family.</text>
</comment>
<dbReference type="PROSITE" id="PS51421">
    <property type="entry name" value="RAS"/>
    <property type="match status" value="1"/>
</dbReference>
<dbReference type="AlphaFoldDB" id="A0A815J4T7"/>
<dbReference type="SMART" id="SM00173">
    <property type="entry name" value="RAS"/>
    <property type="match status" value="1"/>
</dbReference>
<dbReference type="EMBL" id="CAJNOJ010000159">
    <property type="protein sequence ID" value="CAF1218458.1"/>
    <property type="molecule type" value="Genomic_DNA"/>
</dbReference>
<dbReference type="Proteomes" id="UP000663852">
    <property type="component" value="Unassembled WGS sequence"/>
</dbReference>
<dbReference type="InterPro" id="IPR050209">
    <property type="entry name" value="Rab_GTPases_membrane_traffic"/>
</dbReference>
<evidence type="ECO:0000256" key="3">
    <source>
        <dbReference type="ARBA" id="ARBA00022741"/>
    </source>
</evidence>
<comment type="subcellular location">
    <subcellularLocation>
        <location evidence="1">Membrane</location>
    </subcellularLocation>
</comment>
<dbReference type="PROSITE" id="PS51419">
    <property type="entry name" value="RAB"/>
    <property type="match status" value="1"/>
</dbReference>
<dbReference type="SMART" id="SM00175">
    <property type="entry name" value="RAB"/>
    <property type="match status" value="1"/>
</dbReference>
<reference evidence="7" key="1">
    <citation type="submission" date="2021-02" db="EMBL/GenBank/DDBJ databases">
        <authorList>
            <person name="Nowell W R."/>
        </authorList>
    </citation>
    <scope>NUCLEOTIDE SEQUENCE</scope>
</reference>
<dbReference type="PRINTS" id="PR00449">
    <property type="entry name" value="RASTRNSFRMNG"/>
</dbReference>
<dbReference type="GO" id="GO:0005525">
    <property type="term" value="F:GTP binding"/>
    <property type="evidence" value="ECO:0007669"/>
    <property type="project" value="InterPro"/>
</dbReference>
<dbReference type="SMART" id="SM00176">
    <property type="entry name" value="RAN"/>
    <property type="match status" value="1"/>
</dbReference>
<dbReference type="FunFam" id="3.40.50.300:FF:001193">
    <property type="entry name" value="Rab family, other"/>
    <property type="match status" value="1"/>
</dbReference>
<dbReference type="PROSITE" id="PS51420">
    <property type="entry name" value="RHO"/>
    <property type="match status" value="1"/>
</dbReference>
<dbReference type="NCBIfam" id="TIGR00231">
    <property type="entry name" value="small_GTP"/>
    <property type="match status" value="1"/>
</dbReference>
<evidence type="ECO:0000256" key="2">
    <source>
        <dbReference type="ARBA" id="ARBA00006270"/>
    </source>
</evidence>
<organism evidence="7 8">
    <name type="scientific">Adineta ricciae</name>
    <name type="common">Rotifer</name>
    <dbReference type="NCBI Taxonomy" id="249248"/>
    <lineage>
        <taxon>Eukaryota</taxon>
        <taxon>Metazoa</taxon>
        <taxon>Spiralia</taxon>
        <taxon>Gnathifera</taxon>
        <taxon>Rotifera</taxon>
        <taxon>Eurotatoria</taxon>
        <taxon>Bdelloidea</taxon>
        <taxon>Adinetida</taxon>
        <taxon>Adinetidae</taxon>
        <taxon>Adineta</taxon>
    </lineage>
</organism>